<organism evidence="1 2">
    <name type="scientific">Saccharothrix violaceirubra</name>
    <dbReference type="NCBI Taxonomy" id="413306"/>
    <lineage>
        <taxon>Bacteria</taxon>
        <taxon>Bacillati</taxon>
        <taxon>Actinomycetota</taxon>
        <taxon>Actinomycetes</taxon>
        <taxon>Pseudonocardiales</taxon>
        <taxon>Pseudonocardiaceae</taxon>
        <taxon>Saccharothrix</taxon>
    </lineage>
</organism>
<sequence length="71" mass="7457">MDRVRAVLGERTAGLDAVARAVADYLAAARGLGRVAPTTDPEAPALVGVPTAPNDRERLRRTIAALVPPNR</sequence>
<evidence type="ECO:0000313" key="2">
    <source>
        <dbReference type="Proteomes" id="UP000542674"/>
    </source>
</evidence>
<name>A0A7W7T3F5_9PSEU</name>
<dbReference type="AlphaFoldDB" id="A0A7W7T3F5"/>
<evidence type="ECO:0000313" key="1">
    <source>
        <dbReference type="EMBL" id="MBB4965307.1"/>
    </source>
</evidence>
<dbReference type="RefSeq" id="WP_184668792.1">
    <property type="nucleotide sequence ID" value="NZ_BAABAI010000045.1"/>
</dbReference>
<proteinExistence type="predicted"/>
<comment type="caution">
    <text evidence="1">The sequence shown here is derived from an EMBL/GenBank/DDBJ whole genome shotgun (WGS) entry which is preliminary data.</text>
</comment>
<gene>
    <name evidence="1" type="ORF">F4559_002666</name>
</gene>
<protein>
    <submittedName>
        <fullName evidence="1">Uncharacterized protein</fullName>
    </submittedName>
</protein>
<accession>A0A7W7T3F5</accession>
<dbReference type="Proteomes" id="UP000542674">
    <property type="component" value="Unassembled WGS sequence"/>
</dbReference>
<dbReference type="EMBL" id="JACHJS010000001">
    <property type="protein sequence ID" value="MBB4965307.1"/>
    <property type="molecule type" value="Genomic_DNA"/>
</dbReference>
<reference evidence="1 2" key="1">
    <citation type="submission" date="2020-08" db="EMBL/GenBank/DDBJ databases">
        <title>Sequencing the genomes of 1000 actinobacteria strains.</title>
        <authorList>
            <person name="Klenk H.-P."/>
        </authorList>
    </citation>
    <scope>NUCLEOTIDE SEQUENCE [LARGE SCALE GENOMIC DNA]</scope>
    <source>
        <strain evidence="1 2">DSM 45084</strain>
    </source>
</reference>
<keyword evidence="2" id="KW-1185">Reference proteome</keyword>